<evidence type="ECO:0000256" key="4">
    <source>
        <dbReference type="ARBA" id="ARBA00022763"/>
    </source>
</evidence>
<evidence type="ECO:0000313" key="19">
    <source>
        <dbReference type="EMBL" id="XAN07270.1"/>
    </source>
</evidence>
<evidence type="ECO:0000256" key="10">
    <source>
        <dbReference type="ARBA" id="ARBA00023204"/>
    </source>
</evidence>
<dbReference type="InterPro" id="IPR014016">
    <property type="entry name" value="UvrD-like_ATP-bd"/>
</dbReference>
<dbReference type="InterPro" id="IPR038726">
    <property type="entry name" value="PDDEXK_AddAB-type"/>
</dbReference>
<dbReference type="Pfam" id="PF13361">
    <property type="entry name" value="UvrD_C"/>
    <property type="match status" value="1"/>
</dbReference>
<keyword evidence="20" id="KW-1185">Reference proteome</keyword>
<dbReference type="PROSITE" id="PS51198">
    <property type="entry name" value="UVRD_HELICASE_ATP_BIND"/>
    <property type="match status" value="1"/>
</dbReference>
<dbReference type="EMBL" id="CP154795">
    <property type="protein sequence ID" value="XAN07270.1"/>
    <property type="molecule type" value="Genomic_DNA"/>
</dbReference>
<keyword evidence="8 15" id="KW-0067">ATP-binding</keyword>
<evidence type="ECO:0000256" key="15">
    <source>
        <dbReference type="PROSITE-ProRule" id="PRU00560"/>
    </source>
</evidence>
<dbReference type="PANTHER" id="PTHR11070">
    <property type="entry name" value="UVRD / RECB / PCRA DNA HELICASE FAMILY MEMBER"/>
    <property type="match status" value="1"/>
</dbReference>
<dbReference type="Gene3D" id="3.40.50.300">
    <property type="entry name" value="P-loop containing nucleotide triphosphate hydrolases"/>
    <property type="match status" value="2"/>
</dbReference>
<protein>
    <recommendedName>
        <fullName evidence="13">DNA 3'-5' helicase</fullName>
        <ecNumber evidence="13">5.6.2.4</ecNumber>
    </recommendedName>
</protein>
<gene>
    <name evidence="19" type="ORF">AADG42_08170</name>
</gene>
<evidence type="ECO:0000256" key="5">
    <source>
        <dbReference type="ARBA" id="ARBA00022801"/>
    </source>
</evidence>
<evidence type="ECO:0000256" key="6">
    <source>
        <dbReference type="ARBA" id="ARBA00022806"/>
    </source>
</evidence>
<dbReference type="RefSeq" id="WP_425308721.1">
    <property type="nucleotide sequence ID" value="NZ_CP154795.1"/>
</dbReference>
<sequence>MAGFTLQRGRRLEGSEPVLDPTQERVASHRDGPLLVLAGPGTGKTTTLVEAVVRRIGAQEDQGRTRVPLVLTFSRRAAADLRLRIAARLGHSTVTPMAMTFHAFCFALLRRFAPLAEEGPGWRLLTAPEQEFRVRETLGGLDPARHAWPESVVRALDTRAFAGEVRAVLARTRQLGLDPEDLVEVATDAGRPEWAGVGRFMAEYLDVLDFEQVLDYPELVHRCRILLTEADVLQTLRSEFDGIYLDEYQDTDAAQALLIAQLAGPGGTVVGFGDPDQSIYAFRGAQARGILDFPDQFRTASGEPAPIVALATTRRFGLRIADATRRIADRLPLARPLPADVLEQFRRPLLHPESVRGRVEVYHYESAGAEAEHIADLLRQAHLHDGVPWGDMAVLVRSGRRNLPGLSRALIAAGVPIEVAGDEIALSAELAVRPLLLALEVALSADGPDSDQAARLLLSPLGGLDSLGLRRLGRILREAERNELAGAALPSLSADLCRRALSEPAWLAECRTAAAGDHPELARAAELADLIDRARERIAAGGTAEEVLWELWSGTEWPGKLRTDALRGGDTGRRADRDLDAVCALFDVAGRSEELVGARGVQSFLAEVESQQIPADTQREADVRGRGVRLMTAHRAKGLEWRLVVVASVQEGIWPDLRVRGSLLDADRLGMTGDRPGLLDPLPLSVRLAEERRLFYVACTRARERLVVSAVEGTEGEGDQPSRFVAELGVMPQPISGRPQRPLTLGALVGELRRLSVDPEASPALRDAAAVRLARLADAVDDDGRTLVPAADPHRWWGMRAVTVATTSVLPADEPVRISGSTLGSLLMCPRQWFLSRRAAAEPARRSAASSGDVLHVLMRHAAQEEIPATDLIDHLDLVWDRLGFDATYLSAVERGEAEMMLERYVNWEAPNAHRELLGVEVPFEVRVAVGDDVVILHGAVDRLELTSEGLQIIDFKTGRTKPDKRDLVTHEQLGVYQLAAASGAFDELAPGERRLAGAELVMLRHGQGKDLADYPAVFPQDSLTRVPHVADDPPELSAGHPTWVHIRLAEANRIIRAEEFSAKRCVACKWCAFATSCPARSQEVLS</sequence>
<feature type="domain" description="UvrD-like helicase ATP-binding" evidence="17">
    <location>
        <begin position="17"/>
        <end position="317"/>
    </location>
</feature>
<organism evidence="19 20">
    <name type="scientific">Ammonicoccus fulvus</name>
    <dbReference type="NCBI Taxonomy" id="3138240"/>
    <lineage>
        <taxon>Bacteria</taxon>
        <taxon>Bacillati</taxon>
        <taxon>Actinomycetota</taxon>
        <taxon>Actinomycetes</taxon>
        <taxon>Propionibacteriales</taxon>
        <taxon>Propionibacteriaceae</taxon>
        <taxon>Ammonicoccus</taxon>
    </lineage>
</organism>
<comment type="catalytic activity">
    <reaction evidence="12">
        <text>Couples ATP hydrolysis with the unwinding of duplex DNA by translocating in the 3'-5' direction.</text>
        <dbReference type="EC" id="5.6.2.4"/>
    </reaction>
</comment>
<keyword evidence="2" id="KW-0540">Nuclease</keyword>
<evidence type="ECO:0000256" key="3">
    <source>
        <dbReference type="ARBA" id="ARBA00022741"/>
    </source>
</evidence>
<dbReference type="Gene3D" id="1.10.486.10">
    <property type="entry name" value="PCRA, domain 4"/>
    <property type="match status" value="1"/>
</dbReference>
<evidence type="ECO:0000256" key="12">
    <source>
        <dbReference type="ARBA" id="ARBA00034617"/>
    </source>
</evidence>
<proteinExistence type="inferred from homology"/>
<evidence type="ECO:0000256" key="14">
    <source>
        <dbReference type="ARBA" id="ARBA00048988"/>
    </source>
</evidence>
<evidence type="ECO:0000256" key="11">
    <source>
        <dbReference type="ARBA" id="ARBA00023235"/>
    </source>
</evidence>
<evidence type="ECO:0000256" key="2">
    <source>
        <dbReference type="ARBA" id="ARBA00022722"/>
    </source>
</evidence>
<dbReference type="InterPro" id="IPR027417">
    <property type="entry name" value="P-loop_NTPase"/>
</dbReference>
<dbReference type="Pfam" id="PF00580">
    <property type="entry name" value="UvrD-helicase"/>
    <property type="match status" value="1"/>
</dbReference>
<dbReference type="Gene3D" id="3.90.320.10">
    <property type="match status" value="1"/>
</dbReference>
<comment type="catalytic activity">
    <reaction evidence="14">
        <text>ATP + H2O = ADP + phosphate + H(+)</text>
        <dbReference type="Rhea" id="RHEA:13065"/>
        <dbReference type="ChEBI" id="CHEBI:15377"/>
        <dbReference type="ChEBI" id="CHEBI:15378"/>
        <dbReference type="ChEBI" id="CHEBI:30616"/>
        <dbReference type="ChEBI" id="CHEBI:43474"/>
        <dbReference type="ChEBI" id="CHEBI:456216"/>
        <dbReference type="EC" id="5.6.2.4"/>
    </reaction>
</comment>
<keyword evidence="11" id="KW-0413">Isomerase</keyword>
<dbReference type="InterPro" id="IPR011335">
    <property type="entry name" value="Restrct_endonuc-II-like"/>
</dbReference>
<feature type="domain" description="UvrD-like helicase C-terminal" evidence="18">
    <location>
        <begin position="328"/>
        <end position="638"/>
    </location>
</feature>
<keyword evidence="3 15" id="KW-0547">Nucleotide-binding</keyword>
<dbReference type="GO" id="GO:0004386">
    <property type="term" value="F:helicase activity"/>
    <property type="evidence" value="ECO:0007669"/>
    <property type="project" value="UniProtKB-KW"/>
</dbReference>
<evidence type="ECO:0000256" key="16">
    <source>
        <dbReference type="SAM" id="MobiDB-lite"/>
    </source>
</evidence>
<evidence type="ECO:0000256" key="7">
    <source>
        <dbReference type="ARBA" id="ARBA00022839"/>
    </source>
</evidence>
<evidence type="ECO:0000313" key="20">
    <source>
        <dbReference type="Proteomes" id="UP001442841"/>
    </source>
</evidence>
<dbReference type="InterPro" id="IPR014017">
    <property type="entry name" value="DNA_helicase_UvrD-like_C"/>
</dbReference>
<comment type="similarity">
    <text evidence="1">Belongs to the helicase family. UvrD subfamily.</text>
</comment>
<dbReference type="InterPro" id="IPR000212">
    <property type="entry name" value="DNA_helicase_UvrD/REP"/>
</dbReference>
<evidence type="ECO:0000256" key="9">
    <source>
        <dbReference type="ARBA" id="ARBA00023125"/>
    </source>
</evidence>
<evidence type="ECO:0000256" key="13">
    <source>
        <dbReference type="ARBA" id="ARBA00034808"/>
    </source>
</evidence>
<dbReference type="SUPFAM" id="SSF52540">
    <property type="entry name" value="P-loop containing nucleoside triphosphate hydrolases"/>
    <property type="match status" value="1"/>
</dbReference>
<dbReference type="Pfam" id="PF12705">
    <property type="entry name" value="PDDEXK_1"/>
    <property type="match status" value="1"/>
</dbReference>
<dbReference type="InterPro" id="IPR011604">
    <property type="entry name" value="PDDEXK-like_dom_sf"/>
</dbReference>
<evidence type="ECO:0000259" key="18">
    <source>
        <dbReference type="PROSITE" id="PS51217"/>
    </source>
</evidence>
<dbReference type="PROSITE" id="PS51217">
    <property type="entry name" value="UVRD_HELICASE_CTER"/>
    <property type="match status" value="1"/>
</dbReference>
<dbReference type="EC" id="5.6.2.4" evidence="13"/>
<evidence type="ECO:0000256" key="1">
    <source>
        <dbReference type="ARBA" id="ARBA00009922"/>
    </source>
</evidence>
<dbReference type="InterPro" id="IPR013986">
    <property type="entry name" value="DExx_box_DNA_helicase_dom_sf"/>
</dbReference>
<keyword evidence="7" id="KW-0269">Exonuclease</keyword>
<keyword evidence="10" id="KW-0234">DNA repair</keyword>
<evidence type="ECO:0000256" key="8">
    <source>
        <dbReference type="ARBA" id="ARBA00022840"/>
    </source>
</evidence>
<keyword evidence="6 15" id="KW-0347">Helicase</keyword>
<dbReference type="Gene3D" id="1.10.10.160">
    <property type="match status" value="1"/>
</dbReference>
<keyword evidence="9" id="KW-0238">DNA-binding</keyword>
<evidence type="ECO:0000259" key="17">
    <source>
        <dbReference type="PROSITE" id="PS51198"/>
    </source>
</evidence>
<feature type="binding site" evidence="15">
    <location>
        <begin position="38"/>
        <end position="45"/>
    </location>
    <ligand>
        <name>ATP</name>
        <dbReference type="ChEBI" id="CHEBI:30616"/>
    </ligand>
</feature>
<reference evidence="19 20" key="1">
    <citation type="submission" date="2024-04" db="EMBL/GenBank/DDBJ databases">
        <title>Isolation of an actinomycete strain from pig manure.</title>
        <authorList>
            <person name="Gong T."/>
            <person name="Yu Z."/>
            <person name="An M."/>
            <person name="Wei C."/>
            <person name="Yang W."/>
            <person name="Liu L."/>
        </authorList>
    </citation>
    <scope>NUCLEOTIDE SEQUENCE [LARGE SCALE GENOMIC DNA]</scope>
    <source>
        <strain evidence="19 20">ZF39</strain>
    </source>
</reference>
<keyword evidence="4" id="KW-0227">DNA damage</keyword>
<dbReference type="Proteomes" id="UP001442841">
    <property type="component" value="Chromosome"/>
</dbReference>
<dbReference type="SUPFAM" id="SSF52980">
    <property type="entry name" value="Restriction endonuclease-like"/>
    <property type="match status" value="1"/>
</dbReference>
<dbReference type="GO" id="GO:0016787">
    <property type="term" value="F:hydrolase activity"/>
    <property type="evidence" value="ECO:0007669"/>
    <property type="project" value="UniProtKB-KW"/>
</dbReference>
<feature type="region of interest" description="Disordered" evidence="16">
    <location>
        <begin position="1"/>
        <end position="25"/>
    </location>
</feature>
<keyword evidence="5 15" id="KW-0378">Hydrolase</keyword>
<name>A0ABZ3FR96_9ACTN</name>
<dbReference type="CDD" id="cd17932">
    <property type="entry name" value="DEXQc_UvrD"/>
    <property type="match status" value="1"/>
</dbReference>
<accession>A0ABZ3FR96</accession>
<dbReference type="PANTHER" id="PTHR11070:SF59">
    <property type="entry name" value="DNA 3'-5' HELICASE"/>
    <property type="match status" value="1"/>
</dbReference>